<dbReference type="EMBL" id="JAAMOW010000001">
    <property type="protein sequence ID" value="NGY03699.1"/>
    <property type="molecule type" value="Genomic_DNA"/>
</dbReference>
<keyword evidence="1" id="KW-1133">Transmembrane helix</keyword>
<comment type="caution">
    <text evidence="2">The sequence shown here is derived from an EMBL/GenBank/DDBJ whole genome shotgun (WGS) entry which is preliminary data.</text>
</comment>
<dbReference type="RefSeq" id="WP_166251363.1">
    <property type="nucleotide sequence ID" value="NZ_JAAMOW010000001.1"/>
</dbReference>
<organism evidence="2 3">
    <name type="scientific">Solimonas terrae</name>
    <dbReference type="NCBI Taxonomy" id="1396819"/>
    <lineage>
        <taxon>Bacteria</taxon>
        <taxon>Pseudomonadati</taxon>
        <taxon>Pseudomonadota</taxon>
        <taxon>Gammaproteobacteria</taxon>
        <taxon>Nevskiales</taxon>
        <taxon>Nevskiaceae</taxon>
        <taxon>Solimonas</taxon>
    </lineage>
</organism>
<dbReference type="Pfam" id="PF11174">
    <property type="entry name" value="DUF2970"/>
    <property type="match status" value="1"/>
</dbReference>
<reference evidence="2 3" key="1">
    <citation type="journal article" date="2014" name="Int. J. Syst. Evol. Microbiol.">
        <title>Solimonas terrae sp. nov., isolated from soil.</title>
        <authorList>
            <person name="Kim S.J."/>
            <person name="Moon J.Y."/>
            <person name="Weon H.Y."/>
            <person name="Ahn J.H."/>
            <person name="Chen W.M."/>
            <person name="Kwon S.W."/>
        </authorList>
    </citation>
    <scope>NUCLEOTIDE SEQUENCE [LARGE SCALE GENOMIC DNA]</scope>
    <source>
        <strain evidence="2 3">KIS83-12</strain>
    </source>
</reference>
<gene>
    <name evidence="2" type="ORF">G7Y85_02880</name>
</gene>
<evidence type="ECO:0000313" key="2">
    <source>
        <dbReference type="EMBL" id="NGY03699.1"/>
    </source>
</evidence>
<feature type="transmembrane region" description="Helical" evidence="1">
    <location>
        <begin position="47"/>
        <end position="72"/>
    </location>
</feature>
<dbReference type="Proteomes" id="UP000472676">
    <property type="component" value="Unassembled WGS sequence"/>
</dbReference>
<protein>
    <submittedName>
        <fullName evidence="2">DUF2970 domain-containing protein</fullName>
    </submittedName>
</protein>
<proteinExistence type="predicted"/>
<keyword evidence="1" id="KW-0472">Membrane</keyword>
<dbReference type="AlphaFoldDB" id="A0A6M2BNQ9"/>
<accession>A0A6M2BNQ9</accession>
<name>A0A6M2BNQ9_9GAMM</name>
<evidence type="ECO:0000256" key="1">
    <source>
        <dbReference type="SAM" id="Phobius"/>
    </source>
</evidence>
<dbReference type="InterPro" id="IPR021344">
    <property type="entry name" value="DUF2970"/>
</dbReference>
<keyword evidence="3" id="KW-1185">Reference proteome</keyword>
<evidence type="ECO:0000313" key="3">
    <source>
        <dbReference type="Proteomes" id="UP000472676"/>
    </source>
</evidence>
<keyword evidence="1" id="KW-0812">Transmembrane</keyword>
<sequence length="77" mass="8491">MSADRPEDERQAEAVTLWQTVQSVSAAMFGVQSSKNRKRDFSRGKPLHFIVIGLLMVGVFIGVLVLIVKILLHNAGL</sequence>